<accession>A0ABT6WEM7</accession>
<name>A0ABT6WEM7_9ACTN</name>
<dbReference type="InterPro" id="IPR000086">
    <property type="entry name" value="NUDIX_hydrolase_dom"/>
</dbReference>
<dbReference type="Pfam" id="PF00293">
    <property type="entry name" value="NUDIX"/>
    <property type="match status" value="1"/>
</dbReference>
<dbReference type="InterPro" id="IPR015797">
    <property type="entry name" value="NUDIX_hydrolase-like_dom_sf"/>
</dbReference>
<keyword evidence="3" id="KW-1185">Reference proteome</keyword>
<keyword evidence="2" id="KW-0378">Hydrolase</keyword>
<evidence type="ECO:0000313" key="2">
    <source>
        <dbReference type="EMBL" id="MDI6098186.1"/>
    </source>
</evidence>
<sequence length="272" mass="30323">MTIKPLYRSAADWPSVPNTVTKRCDNTSVGVLITNREGQHLLFARNTPPVGIAPAAGHVDEHGSPEQAARTEVAEELGLTVTTLIPLAQQWRTNICRRQHGPHGPGHHWTVYRAEVTGTITASPREARNPRWYTTTELQYLAERTADRARGRISVAEFAANPGLEPVWVGFLYHAGLITLSLRDLDRVDYLASQSPYESEAKTPYRYLIVFRCDNGANGMDVVPIITKSDVEFHTKEDLAPVVTGLERDSGYQNVRILSFELFPEESDSTDQ</sequence>
<protein>
    <submittedName>
        <fullName evidence="2">NUDIX hydrolase</fullName>
        <ecNumber evidence="2">3.6.-.-</ecNumber>
    </submittedName>
</protein>
<reference evidence="2 3" key="1">
    <citation type="submission" date="2023-05" db="EMBL/GenBank/DDBJ databases">
        <title>Actinoplanes sp. NEAU-A12 genome sequencing.</title>
        <authorList>
            <person name="Wang Z.-S."/>
        </authorList>
    </citation>
    <scope>NUCLEOTIDE SEQUENCE [LARGE SCALE GENOMIC DNA]</scope>
    <source>
        <strain evidence="2 3">NEAU-A12</strain>
    </source>
</reference>
<dbReference type="PROSITE" id="PS51462">
    <property type="entry name" value="NUDIX"/>
    <property type="match status" value="1"/>
</dbReference>
<comment type="caution">
    <text evidence="2">The sequence shown here is derived from an EMBL/GenBank/DDBJ whole genome shotgun (WGS) entry which is preliminary data.</text>
</comment>
<proteinExistence type="predicted"/>
<dbReference type="RefSeq" id="WP_282757715.1">
    <property type="nucleotide sequence ID" value="NZ_JASCTH010000003.1"/>
</dbReference>
<organism evidence="2 3">
    <name type="scientific">Actinoplanes sandaracinus</name>
    <dbReference type="NCBI Taxonomy" id="3045177"/>
    <lineage>
        <taxon>Bacteria</taxon>
        <taxon>Bacillati</taxon>
        <taxon>Actinomycetota</taxon>
        <taxon>Actinomycetes</taxon>
        <taxon>Micromonosporales</taxon>
        <taxon>Micromonosporaceae</taxon>
        <taxon>Actinoplanes</taxon>
    </lineage>
</organism>
<dbReference type="EC" id="3.6.-.-" evidence="2"/>
<gene>
    <name evidence="2" type="ORF">QLQ12_06160</name>
</gene>
<dbReference type="Gene3D" id="3.90.79.10">
    <property type="entry name" value="Nucleoside Triphosphate Pyrophosphohydrolase"/>
    <property type="match status" value="1"/>
</dbReference>
<evidence type="ECO:0000259" key="1">
    <source>
        <dbReference type="PROSITE" id="PS51462"/>
    </source>
</evidence>
<dbReference type="CDD" id="cd02883">
    <property type="entry name" value="NUDIX_Hydrolase"/>
    <property type="match status" value="1"/>
</dbReference>
<dbReference type="EMBL" id="JASCTH010000003">
    <property type="protein sequence ID" value="MDI6098186.1"/>
    <property type="molecule type" value="Genomic_DNA"/>
</dbReference>
<dbReference type="Proteomes" id="UP001241758">
    <property type="component" value="Unassembled WGS sequence"/>
</dbReference>
<dbReference type="GO" id="GO:0016787">
    <property type="term" value="F:hydrolase activity"/>
    <property type="evidence" value="ECO:0007669"/>
    <property type="project" value="UniProtKB-KW"/>
</dbReference>
<feature type="domain" description="Nudix hydrolase" evidence="1">
    <location>
        <begin position="24"/>
        <end position="156"/>
    </location>
</feature>
<evidence type="ECO:0000313" key="3">
    <source>
        <dbReference type="Proteomes" id="UP001241758"/>
    </source>
</evidence>
<dbReference type="SUPFAM" id="SSF55811">
    <property type="entry name" value="Nudix"/>
    <property type="match status" value="1"/>
</dbReference>